<keyword evidence="4" id="KW-0808">Transferase</keyword>
<evidence type="ECO:0000256" key="7">
    <source>
        <dbReference type="ARBA" id="ARBA00022842"/>
    </source>
</evidence>
<comment type="cofactor">
    <cofactor evidence="10">
        <name>Mg(2+)</name>
        <dbReference type="ChEBI" id="CHEBI:18420"/>
    </cofactor>
    <cofactor evidence="10">
        <name>Mn(2+)</name>
        <dbReference type="ChEBI" id="CHEBI:29035"/>
    </cofactor>
    <text evidence="10">Magnesium. Can also use manganese.</text>
</comment>
<keyword evidence="11" id="KW-0449">Lipoprotein</keyword>
<evidence type="ECO:0000313" key="11">
    <source>
        <dbReference type="EMBL" id="MBB5202197.1"/>
    </source>
</evidence>
<comment type="caution">
    <text evidence="11">The sequence shown here is derived from an EMBL/GenBank/DDBJ whole genome shotgun (WGS) entry which is preliminary data.</text>
</comment>
<dbReference type="InterPro" id="IPR003374">
    <property type="entry name" value="ApbE-like_sf"/>
</dbReference>
<evidence type="ECO:0000256" key="8">
    <source>
        <dbReference type="ARBA" id="ARBA00031306"/>
    </source>
</evidence>
<dbReference type="Gene3D" id="3.10.520.10">
    <property type="entry name" value="ApbE-like domains"/>
    <property type="match status" value="1"/>
</dbReference>
<evidence type="ECO:0000256" key="4">
    <source>
        <dbReference type="ARBA" id="ARBA00022679"/>
    </source>
</evidence>
<proteinExistence type="predicted"/>
<evidence type="ECO:0000256" key="5">
    <source>
        <dbReference type="ARBA" id="ARBA00022723"/>
    </source>
</evidence>
<evidence type="ECO:0000256" key="2">
    <source>
        <dbReference type="ARBA" id="ARBA00016337"/>
    </source>
</evidence>
<keyword evidence="12" id="KW-1185">Reference proteome</keyword>
<dbReference type="PIRSF" id="PIRSF006268">
    <property type="entry name" value="ApbE"/>
    <property type="match status" value="1"/>
</dbReference>
<evidence type="ECO:0000256" key="3">
    <source>
        <dbReference type="ARBA" id="ARBA00022630"/>
    </source>
</evidence>
<keyword evidence="6" id="KW-0274">FAD</keyword>
<evidence type="ECO:0000256" key="1">
    <source>
        <dbReference type="ARBA" id="ARBA00011955"/>
    </source>
</evidence>
<dbReference type="Proteomes" id="UP000571084">
    <property type="component" value="Unassembled WGS sequence"/>
</dbReference>
<keyword evidence="5 10" id="KW-0479">Metal-binding</keyword>
<dbReference type="InterPro" id="IPR024932">
    <property type="entry name" value="ApbE"/>
</dbReference>
<accession>A0A840RUE0</accession>
<evidence type="ECO:0000256" key="6">
    <source>
        <dbReference type="ARBA" id="ARBA00022827"/>
    </source>
</evidence>
<gene>
    <name evidence="11" type="ORF">HNR39_004061</name>
</gene>
<dbReference type="EC" id="2.7.1.180" evidence="1"/>
<keyword evidence="7 10" id="KW-0460">Magnesium</keyword>
<protein>
    <recommendedName>
        <fullName evidence="2">FAD:protein FMN transferase</fullName>
        <ecNumber evidence="1">2.7.1.180</ecNumber>
    </recommendedName>
    <alternativeName>
        <fullName evidence="8">Flavin transferase</fullName>
    </alternativeName>
</protein>
<evidence type="ECO:0000256" key="10">
    <source>
        <dbReference type="PIRSR" id="PIRSR006268-2"/>
    </source>
</evidence>
<dbReference type="RefSeq" id="WP_168057032.1">
    <property type="nucleotide sequence ID" value="NZ_JAAOZT010000013.1"/>
</dbReference>
<dbReference type="PANTHER" id="PTHR30040">
    <property type="entry name" value="THIAMINE BIOSYNTHESIS LIPOPROTEIN APBE"/>
    <property type="match status" value="1"/>
</dbReference>
<name>A0A840RUE0_9BURK</name>
<dbReference type="Pfam" id="PF02424">
    <property type="entry name" value="ApbE"/>
    <property type="match status" value="1"/>
</dbReference>
<feature type="binding site" evidence="10">
    <location>
        <position position="144"/>
    </location>
    <ligand>
        <name>Mg(2+)</name>
        <dbReference type="ChEBI" id="CHEBI:18420"/>
    </ligand>
</feature>
<comment type="catalytic activity">
    <reaction evidence="9">
        <text>L-threonyl-[protein] + FAD = FMN-L-threonyl-[protein] + AMP + H(+)</text>
        <dbReference type="Rhea" id="RHEA:36847"/>
        <dbReference type="Rhea" id="RHEA-COMP:11060"/>
        <dbReference type="Rhea" id="RHEA-COMP:11061"/>
        <dbReference type="ChEBI" id="CHEBI:15378"/>
        <dbReference type="ChEBI" id="CHEBI:30013"/>
        <dbReference type="ChEBI" id="CHEBI:57692"/>
        <dbReference type="ChEBI" id="CHEBI:74257"/>
        <dbReference type="ChEBI" id="CHEBI:456215"/>
        <dbReference type="EC" id="2.7.1.180"/>
    </reaction>
</comment>
<reference evidence="11 12" key="1">
    <citation type="submission" date="2020-08" db="EMBL/GenBank/DDBJ databases">
        <title>Genomic Encyclopedia of Type Strains, Phase IV (KMG-IV): sequencing the most valuable type-strain genomes for metagenomic binning, comparative biology and taxonomic classification.</title>
        <authorList>
            <person name="Goeker M."/>
        </authorList>
    </citation>
    <scope>NUCLEOTIDE SEQUENCE [LARGE SCALE GENOMIC DNA]</scope>
    <source>
        <strain evidence="11 12">DSM 23240</strain>
    </source>
</reference>
<organism evidence="11 12">
    <name type="scientific">Glaciimonas immobilis</name>
    <dbReference type="NCBI Taxonomy" id="728004"/>
    <lineage>
        <taxon>Bacteria</taxon>
        <taxon>Pseudomonadati</taxon>
        <taxon>Pseudomonadota</taxon>
        <taxon>Betaproteobacteria</taxon>
        <taxon>Burkholderiales</taxon>
        <taxon>Oxalobacteraceae</taxon>
        <taxon>Glaciimonas</taxon>
    </lineage>
</organism>
<evidence type="ECO:0000256" key="9">
    <source>
        <dbReference type="ARBA" id="ARBA00048540"/>
    </source>
</evidence>
<dbReference type="PANTHER" id="PTHR30040:SF2">
    <property type="entry name" value="FAD:PROTEIN FMN TRANSFERASE"/>
    <property type="match status" value="1"/>
</dbReference>
<dbReference type="EMBL" id="JACHHQ010000011">
    <property type="protein sequence ID" value="MBB5202197.1"/>
    <property type="molecule type" value="Genomic_DNA"/>
</dbReference>
<keyword evidence="3" id="KW-0285">Flavoprotein</keyword>
<dbReference type="GO" id="GO:0046872">
    <property type="term" value="F:metal ion binding"/>
    <property type="evidence" value="ECO:0007669"/>
    <property type="project" value="UniProtKB-KW"/>
</dbReference>
<dbReference type="GO" id="GO:0016740">
    <property type="term" value="F:transferase activity"/>
    <property type="evidence" value="ECO:0007669"/>
    <property type="project" value="UniProtKB-KW"/>
</dbReference>
<dbReference type="SUPFAM" id="SSF143631">
    <property type="entry name" value="ApbE-like"/>
    <property type="match status" value="1"/>
</dbReference>
<feature type="binding site" evidence="10">
    <location>
        <position position="252"/>
    </location>
    <ligand>
        <name>Mg(2+)</name>
        <dbReference type="ChEBI" id="CHEBI:18420"/>
    </ligand>
</feature>
<sequence>MRRRAQPWLGTLVEVTIADPLGDAEVGLAFDAAFAGIAEIHRLMSYHDMASNPGSDVTRINRAAVGTSIAIHSHTAQVMRTALMMHVVTAGVFDICCASKLVEWGYLPAVDGALPEYISGPAALVMEGECQLRKNGKVWVDLGGIAKGYAVDIAIAALREMGIRSACVNAGGDLRAYGDIAYPVLIRDPRSRLVAGFCTELKNAALATSGSYFTQKQVRDQTCSALIDGRNGSPIIKQISASVLAPSCMLADALTKVVLASGNPTLEILQQFDATAFII</sequence>
<dbReference type="AlphaFoldDB" id="A0A840RUE0"/>
<evidence type="ECO:0000313" key="12">
    <source>
        <dbReference type="Proteomes" id="UP000571084"/>
    </source>
</evidence>